<dbReference type="RefSeq" id="WP_153327147.1">
    <property type="nucleotide sequence ID" value="NZ_WIWI01000011.1"/>
</dbReference>
<evidence type="ECO:0000313" key="8">
    <source>
        <dbReference type="Proteomes" id="UP000489190"/>
    </source>
</evidence>
<comment type="similarity">
    <text evidence="1">Belongs to the peptidase M16 family.</text>
</comment>
<sequence length="451" mass="49877">MKRLIAGLLLGVMLHPLLASASSPPPIHEFTLDNGLKIIVYEDHNASLVLTHLWYRIGSNQEEPGQTGVSHAVEHMLFNGSSKLCTGESGHILQNLGGSQNAMTLNDATLFFHTVPPHALGVSFEMLADQMSTAHLSATVWSGEREIIKNERTEASDHHPIKRAIEVPRRLALPASAAGNPIIGWRHDLDRLQTEEVKRWYQRWYAPNNAVLVVVGDITPQQVKQLAERYFGPIARRALPYSSTPIDLAMPGERSITHYIPQQIPVLYMAFNVPSLATQTDPRTAPALELISEMLGGANSSLLESLLVRKEGLADTTTVHYQAVSLGDELFNISALPDLETTASPETLKALQTRILAIIDSLKTAPPSLEDLERARTQITARRVFEQDEPENRALQIGMLEMAGLSWRTEQTRLDALNAITPQDIQRTAQTFLVADRLITSYALPEESAHE</sequence>
<dbReference type="InterPro" id="IPR011249">
    <property type="entry name" value="Metalloenz_LuxS/M16"/>
</dbReference>
<dbReference type="InterPro" id="IPR050361">
    <property type="entry name" value="MPP/UQCRC_Complex"/>
</dbReference>
<dbReference type="Pfam" id="PF05193">
    <property type="entry name" value="Peptidase_M16_C"/>
    <property type="match status" value="1"/>
</dbReference>
<dbReference type="Proteomes" id="UP000489190">
    <property type="component" value="Unassembled WGS sequence"/>
</dbReference>
<dbReference type="Gene3D" id="3.30.830.10">
    <property type="entry name" value="Metalloenzyme, LuxS/M16 peptidase-like"/>
    <property type="match status" value="2"/>
</dbReference>
<evidence type="ECO:0000313" key="6">
    <source>
        <dbReference type="EMBL" id="MQT88594.1"/>
    </source>
</evidence>
<dbReference type="Proteomes" id="UP000441404">
    <property type="component" value="Unassembled WGS sequence"/>
</dbReference>
<gene>
    <name evidence="6" type="ORF">GHO39_05470</name>
    <name evidence="5" type="ORF">GHO40_04720</name>
</gene>
<evidence type="ECO:0000259" key="3">
    <source>
        <dbReference type="Pfam" id="PF00675"/>
    </source>
</evidence>
<evidence type="ECO:0000259" key="4">
    <source>
        <dbReference type="Pfam" id="PF05193"/>
    </source>
</evidence>
<dbReference type="PANTHER" id="PTHR11851:SF49">
    <property type="entry name" value="MITOCHONDRIAL-PROCESSING PEPTIDASE SUBUNIT ALPHA"/>
    <property type="match status" value="1"/>
</dbReference>
<feature type="domain" description="Peptidase M16 N-terminal" evidence="3">
    <location>
        <begin position="39"/>
        <end position="159"/>
    </location>
</feature>
<accession>A0A6A7YM61</accession>
<dbReference type="InterPro" id="IPR007863">
    <property type="entry name" value="Peptidase_M16_C"/>
</dbReference>
<dbReference type="EMBL" id="WIWI01000011">
    <property type="protein sequence ID" value="MQT88594.1"/>
    <property type="molecule type" value="Genomic_DNA"/>
</dbReference>
<dbReference type="InterPro" id="IPR011765">
    <property type="entry name" value="Pept_M16_N"/>
</dbReference>
<protein>
    <submittedName>
        <fullName evidence="5">Insulinase family protein</fullName>
    </submittedName>
</protein>
<evidence type="ECO:0000256" key="2">
    <source>
        <dbReference type="SAM" id="SignalP"/>
    </source>
</evidence>
<organism evidence="5 7">
    <name type="scientific">Pseudomonas helleri</name>
    <dbReference type="NCBI Taxonomy" id="1608996"/>
    <lineage>
        <taxon>Bacteria</taxon>
        <taxon>Pseudomonadati</taxon>
        <taxon>Pseudomonadota</taxon>
        <taxon>Gammaproteobacteria</taxon>
        <taxon>Pseudomonadales</taxon>
        <taxon>Pseudomonadaceae</taxon>
        <taxon>Pseudomonas</taxon>
    </lineage>
</organism>
<comment type="caution">
    <text evidence="5">The sequence shown here is derived from an EMBL/GenBank/DDBJ whole genome shotgun (WGS) entry which is preliminary data.</text>
</comment>
<evidence type="ECO:0000256" key="1">
    <source>
        <dbReference type="ARBA" id="ARBA00007261"/>
    </source>
</evidence>
<feature type="chain" id="PRO_5036169339" evidence="2">
    <location>
        <begin position="22"/>
        <end position="451"/>
    </location>
</feature>
<dbReference type="SUPFAM" id="SSF63411">
    <property type="entry name" value="LuxS/MPP-like metallohydrolase"/>
    <property type="match status" value="2"/>
</dbReference>
<dbReference type="PANTHER" id="PTHR11851">
    <property type="entry name" value="METALLOPROTEASE"/>
    <property type="match status" value="1"/>
</dbReference>
<reference evidence="7 8" key="1">
    <citation type="submission" date="2019-10" db="EMBL/GenBank/DDBJ databases">
        <title>Evaluation of single-gene subtyping targets for Pseudomonas.</title>
        <authorList>
            <person name="Reichler S.J."/>
            <person name="Orsi R.H."/>
            <person name="Wiedmann M."/>
            <person name="Martin N.H."/>
            <person name="Murphy S.I."/>
        </authorList>
    </citation>
    <scope>NUCLEOTIDE SEQUENCE [LARGE SCALE GENOMIC DNA]</scope>
    <source>
        <strain evidence="6 8">FSL R10-3254</strain>
        <strain evidence="5 7">FSL R10-3257</strain>
    </source>
</reference>
<proteinExistence type="inferred from homology"/>
<keyword evidence="2" id="KW-0732">Signal</keyword>
<evidence type="ECO:0000313" key="5">
    <source>
        <dbReference type="EMBL" id="MQT46042.1"/>
    </source>
</evidence>
<feature type="signal peptide" evidence="2">
    <location>
        <begin position="1"/>
        <end position="21"/>
    </location>
</feature>
<evidence type="ECO:0000313" key="7">
    <source>
        <dbReference type="Proteomes" id="UP000441404"/>
    </source>
</evidence>
<feature type="domain" description="Peptidase M16 C-terminal" evidence="4">
    <location>
        <begin position="192"/>
        <end position="378"/>
    </location>
</feature>
<dbReference type="Pfam" id="PF00675">
    <property type="entry name" value="Peptidase_M16"/>
    <property type="match status" value="1"/>
</dbReference>
<dbReference type="EMBL" id="WIWJ01000006">
    <property type="protein sequence ID" value="MQT46042.1"/>
    <property type="molecule type" value="Genomic_DNA"/>
</dbReference>
<name>A0A6A7YM61_9PSED</name>
<dbReference type="GO" id="GO:0046872">
    <property type="term" value="F:metal ion binding"/>
    <property type="evidence" value="ECO:0007669"/>
    <property type="project" value="InterPro"/>
</dbReference>
<dbReference type="AlphaFoldDB" id="A0A6A7YM61"/>